<feature type="transmembrane region" description="Helical" evidence="1">
    <location>
        <begin position="173"/>
        <end position="202"/>
    </location>
</feature>
<feature type="transmembrane region" description="Helical" evidence="1">
    <location>
        <begin position="266"/>
        <end position="284"/>
    </location>
</feature>
<evidence type="ECO:0000313" key="3">
    <source>
        <dbReference type="EMBL" id="MCJ0742439.1"/>
    </source>
</evidence>
<organism evidence="3 4">
    <name type="scientific">Pedobacter montanisoli</name>
    <dbReference type="NCBI Taxonomy" id="2923277"/>
    <lineage>
        <taxon>Bacteria</taxon>
        <taxon>Pseudomonadati</taxon>
        <taxon>Bacteroidota</taxon>
        <taxon>Sphingobacteriia</taxon>
        <taxon>Sphingobacteriales</taxon>
        <taxon>Sphingobacteriaceae</taxon>
        <taxon>Pedobacter</taxon>
    </lineage>
</organism>
<gene>
    <name evidence="3" type="ORF">MMF97_06940</name>
</gene>
<keyword evidence="4" id="KW-1185">Reference proteome</keyword>
<proteinExistence type="predicted"/>
<feature type="domain" description="Acyltransferase 3" evidence="2">
    <location>
        <begin position="16"/>
        <end position="313"/>
    </location>
</feature>
<accession>A0ABS9ZVV1</accession>
<dbReference type="InterPro" id="IPR050879">
    <property type="entry name" value="Acyltransferase_3"/>
</dbReference>
<name>A0ABS9ZVV1_9SPHI</name>
<protein>
    <submittedName>
        <fullName evidence="3">Acyltransferase</fullName>
    </submittedName>
</protein>
<dbReference type="PANTHER" id="PTHR23028">
    <property type="entry name" value="ACETYLTRANSFERASE"/>
    <property type="match status" value="1"/>
</dbReference>
<keyword evidence="1" id="KW-0472">Membrane</keyword>
<keyword evidence="3" id="KW-0808">Transferase</keyword>
<comment type="caution">
    <text evidence="3">The sequence shown here is derived from an EMBL/GenBank/DDBJ whole genome shotgun (WGS) entry which is preliminary data.</text>
</comment>
<feature type="transmembrane region" description="Helical" evidence="1">
    <location>
        <begin position="145"/>
        <end position="167"/>
    </location>
</feature>
<feature type="transmembrane region" description="Helical" evidence="1">
    <location>
        <begin position="53"/>
        <end position="71"/>
    </location>
</feature>
<keyword evidence="1" id="KW-0812">Transmembrane</keyword>
<dbReference type="InterPro" id="IPR002656">
    <property type="entry name" value="Acyl_transf_3_dom"/>
</dbReference>
<keyword evidence="1" id="KW-1133">Transmembrane helix</keyword>
<dbReference type="GO" id="GO:0016746">
    <property type="term" value="F:acyltransferase activity"/>
    <property type="evidence" value="ECO:0007669"/>
    <property type="project" value="UniProtKB-KW"/>
</dbReference>
<sequence length="337" mass="38817">MLKLKNAPSENHLGVIDAFRGLAALAVCVHHFAGGTLLPENNFLRIIASYGHLGVYIFFILSGFVLPLSMYKSNYRIDKFHLFVTKRLLRLDPPYLISIVIILCLNYLSTLSSHYKGDDFIFNAKQLALHFAYLNAFFNEKWLNPVFWTLAIEFQFYLLIAFVFPLLRNKISFYFVIVTLAAISLSSESYSFIIKFLPFFLLGMLMFKFYVREISKSILILSISLIYLLIGYKFGLIYVVSALLPLLIIINIEIKNKILVTLGHFSYSLYLLHVPIGMRMIHVIEIFTDNIGLRVLMLFIVTVIMVGISYIYYLIIEKPSIRLSKKISYQHSNLKAA</sequence>
<dbReference type="Pfam" id="PF01757">
    <property type="entry name" value="Acyl_transf_3"/>
    <property type="match status" value="1"/>
</dbReference>
<dbReference type="RefSeq" id="WP_243360879.1">
    <property type="nucleotide sequence ID" value="NZ_JALGBH010000001.1"/>
</dbReference>
<dbReference type="Proteomes" id="UP001165460">
    <property type="component" value="Unassembled WGS sequence"/>
</dbReference>
<feature type="transmembrane region" description="Helical" evidence="1">
    <location>
        <begin position="214"/>
        <end position="230"/>
    </location>
</feature>
<evidence type="ECO:0000259" key="2">
    <source>
        <dbReference type="Pfam" id="PF01757"/>
    </source>
</evidence>
<evidence type="ECO:0000256" key="1">
    <source>
        <dbReference type="SAM" id="Phobius"/>
    </source>
</evidence>
<keyword evidence="3" id="KW-0012">Acyltransferase</keyword>
<dbReference type="EMBL" id="JALGBH010000001">
    <property type="protein sequence ID" value="MCJ0742439.1"/>
    <property type="molecule type" value="Genomic_DNA"/>
</dbReference>
<feature type="transmembrane region" description="Helical" evidence="1">
    <location>
        <begin position="91"/>
        <end position="108"/>
    </location>
</feature>
<feature type="transmembrane region" description="Helical" evidence="1">
    <location>
        <begin position="296"/>
        <end position="316"/>
    </location>
</feature>
<evidence type="ECO:0000313" key="4">
    <source>
        <dbReference type="Proteomes" id="UP001165460"/>
    </source>
</evidence>
<reference evidence="3" key="1">
    <citation type="submission" date="2022-03" db="EMBL/GenBank/DDBJ databases">
        <authorList>
            <person name="Woo C.Y."/>
        </authorList>
    </citation>
    <scope>NUCLEOTIDE SEQUENCE</scope>
    <source>
        <strain evidence="3">CYS-01</strain>
    </source>
</reference>